<dbReference type="Proteomes" id="UP000295163">
    <property type="component" value="Unassembled WGS sequence"/>
</dbReference>
<evidence type="ECO:0000256" key="2">
    <source>
        <dbReference type="ARBA" id="ARBA00022692"/>
    </source>
</evidence>
<comment type="subcellular location">
    <subcellularLocation>
        <location evidence="1">Membrane</location>
        <topology evidence="1">Multi-pass membrane protein</topology>
    </subcellularLocation>
</comment>
<feature type="transmembrane region" description="Helical" evidence="5">
    <location>
        <begin position="83"/>
        <end position="108"/>
    </location>
</feature>
<evidence type="ECO:0000256" key="3">
    <source>
        <dbReference type="ARBA" id="ARBA00022989"/>
    </source>
</evidence>
<dbReference type="InterPro" id="IPR050368">
    <property type="entry name" value="ClC-type_chloride_channel"/>
</dbReference>
<dbReference type="InterPro" id="IPR001807">
    <property type="entry name" value="ClC"/>
</dbReference>
<keyword evidence="4 5" id="KW-0472">Membrane</keyword>
<dbReference type="PRINTS" id="PR00762">
    <property type="entry name" value="CLCHANNEL"/>
</dbReference>
<evidence type="ECO:0000313" key="7">
    <source>
        <dbReference type="Proteomes" id="UP000295163"/>
    </source>
</evidence>
<sequence length="415" mass="41960">MQLQLAGPAIIVGAVSALGLFVVDELALVVEHLLWSRLPSAWEVDPESGWWIFGVLALTGLVVGLVVQFVPGHGGRDSATTELIAPPLALSAVPGLVLVTVLGLAGGVSLGPEIPIIAVNTAVLVALVARWRPGVPTGLVVMTTASGTVGALFGTPVAAALVFTGVVAGFKDGGALWDRLFLPLASAAAGAVTMRWLDGPQLPDAGFPPLGTPGAVHLGTGLAVAVAGTLIGLAAVHAFPHVHRFFHGLRHPALYTTLGGLLLGGLGALGGPLTLFKGAHQMGDLVRNPAEHSAQELVLVLVVKLGALLVAAGAGFRGGRIFPAVFMGAVVGLLGHALIPAMPLGLAIACGILGVVLPVARDGWIALFIAVAVVGDITVLVVLSLVVLPLWLMVSGAPEMMVEPPPVRVGTEPAP</sequence>
<dbReference type="Gene3D" id="1.10.3080.10">
    <property type="entry name" value="Clc chloride channel"/>
    <property type="match status" value="1"/>
</dbReference>
<reference evidence="6 7" key="1">
    <citation type="submission" date="2019-03" db="EMBL/GenBank/DDBJ databases">
        <title>Genome Sequencing and Assembly of Various Microbes Isolated from Partially Reclaimed Soil and Acid Mine Drainage (AMD) Site.</title>
        <authorList>
            <person name="Steinbock B."/>
            <person name="Bechtold R."/>
            <person name="Sevigny J.L."/>
            <person name="Thomas D."/>
            <person name="Cuthill L.R."/>
            <person name="Aveiro Johannsen E.J."/>
            <person name="Thomas K."/>
            <person name="Ghosh A."/>
        </authorList>
    </citation>
    <scope>NUCLEOTIDE SEQUENCE [LARGE SCALE GENOMIC DNA]</scope>
    <source>
        <strain evidence="6 7">S-A3</strain>
    </source>
</reference>
<keyword evidence="3 5" id="KW-1133">Transmembrane helix</keyword>
<evidence type="ECO:0000256" key="5">
    <source>
        <dbReference type="SAM" id="Phobius"/>
    </source>
</evidence>
<dbReference type="Pfam" id="PF00654">
    <property type="entry name" value="Voltage_CLC"/>
    <property type="match status" value="1"/>
</dbReference>
<feature type="transmembrane region" description="Helical" evidence="5">
    <location>
        <begin position="218"/>
        <end position="240"/>
    </location>
</feature>
<feature type="transmembrane region" description="Helical" evidence="5">
    <location>
        <begin position="324"/>
        <end position="357"/>
    </location>
</feature>
<evidence type="ECO:0000256" key="4">
    <source>
        <dbReference type="ARBA" id="ARBA00023136"/>
    </source>
</evidence>
<dbReference type="NCBIfam" id="NF002971">
    <property type="entry name" value="PRK03655.1"/>
    <property type="match status" value="1"/>
</dbReference>
<organism evidence="6 7">
    <name type="scientific">Kocuria rosea</name>
    <name type="common">Deinococcus erythromyxa</name>
    <name type="synonym">Micrococcus rubens</name>
    <dbReference type="NCBI Taxonomy" id="1275"/>
    <lineage>
        <taxon>Bacteria</taxon>
        <taxon>Bacillati</taxon>
        <taxon>Actinomycetota</taxon>
        <taxon>Actinomycetes</taxon>
        <taxon>Micrococcales</taxon>
        <taxon>Micrococcaceae</taxon>
        <taxon>Kocuria</taxon>
    </lineage>
</organism>
<feature type="transmembrane region" description="Helical" evidence="5">
    <location>
        <begin position="50"/>
        <end position="71"/>
    </location>
</feature>
<dbReference type="AlphaFoldDB" id="A0A4R5YEH7"/>
<dbReference type="GO" id="GO:0015108">
    <property type="term" value="F:chloride transmembrane transporter activity"/>
    <property type="evidence" value="ECO:0007669"/>
    <property type="project" value="InterPro"/>
</dbReference>
<feature type="transmembrane region" description="Helical" evidence="5">
    <location>
        <begin position="180"/>
        <end position="197"/>
    </location>
</feature>
<feature type="transmembrane region" description="Helical" evidence="5">
    <location>
        <begin position="138"/>
        <end position="168"/>
    </location>
</feature>
<feature type="transmembrane region" description="Helical" evidence="5">
    <location>
        <begin position="364"/>
        <end position="392"/>
    </location>
</feature>
<dbReference type="EMBL" id="SMZT01000004">
    <property type="protein sequence ID" value="TDL42627.1"/>
    <property type="molecule type" value="Genomic_DNA"/>
</dbReference>
<proteinExistence type="predicted"/>
<dbReference type="CDD" id="cd00400">
    <property type="entry name" value="Voltage_gated_ClC"/>
    <property type="match status" value="1"/>
</dbReference>
<dbReference type="PANTHER" id="PTHR43427:SF9">
    <property type="entry name" value="ION-TRANSPORT PROTEIN YFEO-RELATED"/>
    <property type="match status" value="1"/>
</dbReference>
<feature type="transmembrane region" description="Helical" evidence="5">
    <location>
        <begin position="7"/>
        <end position="30"/>
    </location>
</feature>
<feature type="transmembrane region" description="Helical" evidence="5">
    <location>
        <begin position="114"/>
        <end position="131"/>
    </location>
</feature>
<comment type="caution">
    <text evidence="6">The sequence shown here is derived from an EMBL/GenBank/DDBJ whole genome shotgun (WGS) entry which is preliminary data.</text>
</comment>
<gene>
    <name evidence="6" type="ORF">E2R59_10335</name>
</gene>
<dbReference type="PANTHER" id="PTHR43427">
    <property type="entry name" value="CHLORIDE CHANNEL PROTEIN CLC-E"/>
    <property type="match status" value="1"/>
</dbReference>
<dbReference type="GO" id="GO:0005886">
    <property type="term" value="C:plasma membrane"/>
    <property type="evidence" value="ECO:0007669"/>
    <property type="project" value="TreeGrafter"/>
</dbReference>
<feature type="transmembrane region" description="Helical" evidence="5">
    <location>
        <begin position="297"/>
        <end position="318"/>
    </location>
</feature>
<feature type="transmembrane region" description="Helical" evidence="5">
    <location>
        <begin position="252"/>
        <end position="276"/>
    </location>
</feature>
<keyword evidence="2 5" id="KW-0812">Transmembrane</keyword>
<dbReference type="InterPro" id="IPR014743">
    <property type="entry name" value="Cl-channel_core"/>
</dbReference>
<accession>A0A4R5YEH7</accession>
<dbReference type="SUPFAM" id="SSF81340">
    <property type="entry name" value="Clc chloride channel"/>
    <property type="match status" value="1"/>
</dbReference>
<evidence type="ECO:0000256" key="1">
    <source>
        <dbReference type="ARBA" id="ARBA00004141"/>
    </source>
</evidence>
<protein>
    <submittedName>
        <fullName evidence="6">Ion channel protein</fullName>
    </submittedName>
</protein>
<evidence type="ECO:0000313" key="6">
    <source>
        <dbReference type="EMBL" id="TDL42627.1"/>
    </source>
</evidence>
<name>A0A4R5YEH7_KOCRO</name>